<dbReference type="PANTHER" id="PTHR23023">
    <property type="entry name" value="DIMETHYLANILINE MONOOXYGENASE"/>
    <property type="match status" value="1"/>
</dbReference>
<evidence type="ECO:0000256" key="1">
    <source>
        <dbReference type="ARBA" id="ARBA00001974"/>
    </source>
</evidence>
<dbReference type="PIRSF" id="PIRSF000332">
    <property type="entry name" value="FMO"/>
    <property type="match status" value="1"/>
</dbReference>
<evidence type="ECO:0000256" key="7">
    <source>
        <dbReference type="ARBA" id="ARBA00023033"/>
    </source>
</evidence>
<evidence type="ECO:0000256" key="9">
    <source>
        <dbReference type="ARBA" id="ARBA00035159"/>
    </source>
</evidence>
<keyword evidence="6" id="KW-0560">Oxidoreductase</keyword>
<keyword evidence="7" id="KW-0503">Monooxygenase</keyword>
<evidence type="ECO:0000256" key="6">
    <source>
        <dbReference type="ARBA" id="ARBA00023002"/>
    </source>
</evidence>
<dbReference type="GO" id="GO:0034899">
    <property type="term" value="F:trimethylamine monooxygenase activity"/>
    <property type="evidence" value="ECO:0007669"/>
    <property type="project" value="UniProtKB-EC"/>
</dbReference>
<dbReference type="Proteomes" id="UP001304300">
    <property type="component" value="Chromosome"/>
</dbReference>
<dbReference type="InterPro" id="IPR020946">
    <property type="entry name" value="Flavin_mOase-like"/>
</dbReference>
<dbReference type="GO" id="GO:0004499">
    <property type="term" value="F:N,N-dimethylaniline monooxygenase activity"/>
    <property type="evidence" value="ECO:0007669"/>
    <property type="project" value="InterPro"/>
</dbReference>
<dbReference type="InterPro" id="IPR050346">
    <property type="entry name" value="FMO-like"/>
</dbReference>
<protein>
    <recommendedName>
        <fullName evidence="9">Trimethylamine monooxygenase</fullName>
        <ecNumber evidence="8">1.14.13.148</ecNumber>
    </recommendedName>
</protein>
<sequence length="432" mass="49475">MPQCKKRVAIIGAGAAGLIAAREAIHEGLQIVVYEGAEDVGGVWIYRSEVEDDLLGQSPHKRIYCSLYESLRTNLPRELMAFSDYPFDSRGGGKDEWPQFMTHHHVNQYLKNFAKNFGVYQHIQFQTKVVRVEKHENQKWLIQLDNGAIEIFDAVMVCNGHYSKPRIATVPGMEHFKGLLMHSHNYRRPKPFSGKRVVVLGAGASGEDISREIALQAKAVYWCAEAFNNLDESSKSTEWPEQRAGVAKIENATDVHLKDGSKIGDVDAFLFCTGYHYEFPFLADGIISVEDNWVHPLYLELIPPEHTNIAFIGLPHSVIPFPLFEMQSKWYLRRLSGRFEFPSMDTMSLSVAQQETTLREEGRPQRHYHKMGDEQFAYINLLATQCGANPLPDWFETLAHEAREKRNQYPHLYRDLPLKNTPKYHTKLSQLK</sequence>
<gene>
    <name evidence="10" type="ORF">RZN69_01645</name>
</gene>
<dbReference type="SUPFAM" id="SSF51905">
    <property type="entry name" value="FAD/NAD(P)-binding domain"/>
    <property type="match status" value="2"/>
</dbReference>
<comment type="cofactor">
    <cofactor evidence="1">
        <name>FAD</name>
        <dbReference type="ChEBI" id="CHEBI:57692"/>
    </cofactor>
</comment>
<keyword evidence="5" id="KW-0521">NADP</keyword>
<evidence type="ECO:0000256" key="5">
    <source>
        <dbReference type="ARBA" id="ARBA00022857"/>
    </source>
</evidence>
<dbReference type="GO" id="GO:0050660">
    <property type="term" value="F:flavin adenine dinucleotide binding"/>
    <property type="evidence" value="ECO:0007669"/>
    <property type="project" value="InterPro"/>
</dbReference>
<evidence type="ECO:0000256" key="2">
    <source>
        <dbReference type="ARBA" id="ARBA00009183"/>
    </source>
</evidence>
<comment type="similarity">
    <text evidence="2">Belongs to the FMO family.</text>
</comment>
<dbReference type="GO" id="GO:0050661">
    <property type="term" value="F:NADP binding"/>
    <property type="evidence" value="ECO:0007669"/>
    <property type="project" value="InterPro"/>
</dbReference>
<dbReference type="KEGG" id="puo:RZN69_01645"/>
<dbReference type="FunFam" id="3.50.50.60:FF:000138">
    <property type="entry name" value="Flavin-containing monooxygenase"/>
    <property type="match status" value="1"/>
</dbReference>
<keyword evidence="4" id="KW-0274">FAD</keyword>
<evidence type="ECO:0000256" key="8">
    <source>
        <dbReference type="ARBA" id="ARBA00034528"/>
    </source>
</evidence>
<dbReference type="InterPro" id="IPR000960">
    <property type="entry name" value="Flavin_mOase"/>
</dbReference>
<keyword evidence="3" id="KW-0285">Flavoprotein</keyword>
<reference evidence="10 11" key="1">
    <citation type="submission" date="2023-10" db="EMBL/GenBank/DDBJ databases">
        <title>Rubellicoccus peritrichatus gen. nov., sp. nov., isolated from an algae of coral reef tank.</title>
        <authorList>
            <person name="Luo J."/>
        </authorList>
    </citation>
    <scope>NUCLEOTIDE SEQUENCE [LARGE SCALE GENOMIC DNA]</scope>
    <source>
        <strain evidence="10 11">CR14</strain>
    </source>
</reference>
<evidence type="ECO:0000313" key="10">
    <source>
        <dbReference type="EMBL" id="WOO41775.1"/>
    </source>
</evidence>
<keyword evidence="11" id="KW-1185">Reference proteome</keyword>
<name>A0AAQ3QWD7_9BACT</name>
<accession>A0AAQ3QWD7</accession>
<evidence type="ECO:0000256" key="3">
    <source>
        <dbReference type="ARBA" id="ARBA00022630"/>
    </source>
</evidence>
<dbReference type="EC" id="1.14.13.148" evidence="8"/>
<dbReference type="Pfam" id="PF00743">
    <property type="entry name" value="FMO-like"/>
    <property type="match status" value="2"/>
</dbReference>
<dbReference type="EMBL" id="CP136920">
    <property type="protein sequence ID" value="WOO41775.1"/>
    <property type="molecule type" value="Genomic_DNA"/>
</dbReference>
<evidence type="ECO:0000313" key="11">
    <source>
        <dbReference type="Proteomes" id="UP001304300"/>
    </source>
</evidence>
<dbReference type="Gene3D" id="3.50.50.60">
    <property type="entry name" value="FAD/NAD(P)-binding domain"/>
    <property type="match status" value="2"/>
</dbReference>
<dbReference type="InterPro" id="IPR036188">
    <property type="entry name" value="FAD/NAD-bd_sf"/>
</dbReference>
<dbReference type="AlphaFoldDB" id="A0AAQ3QWD7"/>
<organism evidence="10 11">
    <name type="scientific">Rubellicoccus peritrichatus</name>
    <dbReference type="NCBI Taxonomy" id="3080537"/>
    <lineage>
        <taxon>Bacteria</taxon>
        <taxon>Pseudomonadati</taxon>
        <taxon>Verrucomicrobiota</taxon>
        <taxon>Opitutia</taxon>
        <taxon>Puniceicoccales</taxon>
        <taxon>Cerasicoccaceae</taxon>
        <taxon>Rubellicoccus</taxon>
    </lineage>
</organism>
<dbReference type="PRINTS" id="PR00370">
    <property type="entry name" value="FMOXYGENASE"/>
</dbReference>
<proteinExistence type="inferred from homology"/>
<evidence type="ECO:0000256" key="4">
    <source>
        <dbReference type="ARBA" id="ARBA00022827"/>
    </source>
</evidence>
<dbReference type="RefSeq" id="WP_317834259.1">
    <property type="nucleotide sequence ID" value="NZ_CP136920.1"/>
</dbReference>